<name>A0A8J5L6D4_ZINOF</name>
<protein>
    <recommendedName>
        <fullName evidence="1">Cyclin-dependent kinase inhibitor</fullName>
    </recommendedName>
</protein>
<evidence type="ECO:0000259" key="3">
    <source>
        <dbReference type="Pfam" id="PF02234"/>
    </source>
</evidence>
<dbReference type="PIRSF" id="PIRSF017811">
    <property type="entry name" value="CDK_inhib_pln"/>
    <property type="match status" value="1"/>
</dbReference>
<dbReference type="Pfam" id="PF02234">
    <property type="entry name" value="CDI"/>
    <property type="match status" value="1"/>
</dbReference>
<dbReference type="InterPro" id="IPR003175">
    <property type="entry name" value="CDI_dom"/>
</dbReference>
<dbReference type="GO" id="GO:0005634">
    <property type="term" value="C:nucleus"/>
    <property type="evidence" value="ECO:0007669"/>
    <property type="project" value="InterPro"/>
</dbReference>
<reference evidence="4 5" key="1">
    <citation type="submission" date="2020-08" db="EMBL/GenBank/DDBJ databases">
        <title>Plant Genome Project.</title>
        <authorList>
            <person name="Zhang R.-G."/>
        </authorList>
    </citation>
    <scope>NUCLEOTIDE SEQUENCE [LARGE SCALE GENOMIC DNA]</scope>
    <source>
        <tissue evidence="4">Rhizome</tissue>
    </source>
</reference>
<dbReference type="GO" id="GO:0004861">
    <property type="term" value="F:cyclin-dependent protein serine/threonine kinase inhibitor activity"/>
    <property type="evidence" value="ECO:0007669"/>
    <property type="project" value="InterPro"/>
</dbReference>
<comment type="similarity">
    <text evidence="1">Belongs to the CDI family. ICK/KRP subfamily.</text>
</comment>
<evidence type="ECO:0000313" key="5">
    <source>
        <dbReference type="Proteomes" id="UP000734854"/>
    </source>
</evidence>
<proteinExistence type="inferred from homology"/>
<feature type="region of interest" description="Disordered" evidence="2">
    <location>
        <begin position="59"/>
        <end position="115"/>
    </location>
</feature>
<dbReference type="PANTHER" id="PTHR46776">
    <property type="entry name" value="CYCLIN-DEPENDENT KINASE INHIBITOR 4-RELATED"/>
    <property type="match status" value="1"/>
</dbReference>
<evidence type="ECO:0000313" key="4">
    <source>
        <dbReference type="EMBL" id="KAG6507065.1"/>
    </source>
</evidence>
<sequence>MGRYMRKDKQSGEVAIVEVSTHQPSLGVRTRSRALAAAAEQDSPLAYLELRSRRLEKPLAAPHASKVKETVPKTSPASITNPRIGGQKSGTSSSGPAVGPARGPRRCCSDKGSPDVEDSCDENVLELDLGERGVVPCSLIRDVGTIVTPGSTTNSTYYSITTKQRKQSAISQYIPSNQEMEEFFVGLEKPQHEKFIKKYNFDPVNDCPLPGRYEWEKLNSW</sequence>
<accession>A0A8J5L6D4</accession>
<evidence type="ECO:0000256" key="1">
    <source>
        <dbReference type="PIRNR" id="PIRNR017811"/>
    </source>
</evidence>
<feature type="compositionally biased region" description="Polar residues" evidence="2">
    <location>
        <begin position="72"/>
        <end position="81"/>
    </location>
</feature>
<dbReference type="Proteomes" id="UP000734854">
    <property type="component" value="Unassembled WGS sequence"/>
</dbReference>
<dbReference type="GO" id="GO:0051726">
    <property type="term" value="P:regulation of cell cycle"/>
    <property type="evidence" value="ECO:0007669"/>
    <property type="project" value="InterPro"/>
</dbReference>
<keyword evidence="1" id="KW-0649">Protein kinase inhibitor</keyword>
<evidence type="ECO:0000256" key="2">
    <source>
        <dbReference type="SAM" id="MobiDB-lite"/>
    </source>
</evidence>
<dbReference type="OrthoDB" id="6373236at2759"/>
<dbReference type="InterPro" id="IPR044275">
    <property type="entry name" value="KRP"/>
</dbReference>
<feature type="domain" description="Cyclin-dependent kinase inhibitor" evidence="3">
    <location>
        <begin position="174"/>
        <end position="218"/>
    </location>
</feature>
<organism evidence="4 5">
    <name type="scientific">Zingiber officinale</name>
    <name type="common">Ginger</name>
    <name type="synonym">Amomum zingiber</name>
    <dbReference type="NCBI Taxonomy" id="94328"/>
    <lineage>
        <taxon>Eukaryota</taxon>
        <taxon>Viridiplantae</taxon>
        <taxon>Streptophyta</taxon>
        <taxon>Embryophyta</taxon>
        <taxon>Tracheophyta</taxon>
        <taxon>Spermatophyta</taxon>
        <taxon>Magnoliopsida</taxon>
        <taxon>Liliopsida</taxon>
        <taxon>Zingiberales</taxon>
        <taxon>Zingiberaceae</taxon>
        <taxon>Zingiber</taxon>
    </lineage>
</organism>
<dbReference type="AlphaFoldDB" id="A0A8J5L6D4"/>
<dbReference type="EMBL" id="JACMSC010000009">
    <property type="protein sequence ID" value="KAG6507065.1"/>
    <property type="molecule type" value="Genomic_DNA"/>
</dbReference>
<keyword evidence="5" id="KW-1185">Reference proteome</keyword>
<gene>
    <name evidence="4" type="ORF">ZIOFF_032405</name>
</gene>
<comment type="caution">
    <text evidence="4">The sequence shown here is derived from an EMBL/GenBank/DDBJ whole genome shotgun (WGS) entry which is preliminary data.</text>
</comment>